<dbReference type="GO" id="GO:0006071">
    <property type="term" value="P:glycerol metabolic process"/>
    <property type="evidence" value="ECO:0007669"/>
    <property type="project" value="InterPro"/>
</dbReference>
<sequence>MNTNIINSSTLIQMIQMGATNLSNYKEIINKLNVFPVPDGDTGTNMNLSMSSGVKEINNIANEEMSTVVNAFVKGLLMGARGNSGVILSQLFRGFSSSLEGKNEINAIDLATALDAGVQVAYQSVTTPVEGTILTVAKDAAKVAVEEAQKVKNITELMEKVVEAAKKSLERTPDLLPILKEVGVVDSGGKGLVVIYDGFLAALKGEEISGKDETNMEMRIQQEHEHAVQSFISAESIEYGYCTEFFVEFDPEKLDKTPFDENAFRTTLSEYGDSLLVASDHDFVKIHIHTEYPGKVMTIAQQYGQLTKIDIENMRKQYASIIDESLEGKGQEVEKEYGIIAVAFGSGLKEMFESIGATTIIEGGQTMNPSTEDLLTAIEKTNAKHTFIFPNNKNIILSANQAKELSTKNIIIIPTKTIPQGISALFAFDEEESVDTNEENMMAAIEDVKTGLVTYATRDTVIHHMEIKKDSYMGLNDGTIKVTNPDKLETVQLLINEIIDEDDEIITIFYGEDVQEDELNRLKHYVNEHVEDVDVEFYFGNQPIYSFILMVE</sequence>
<dbReference type="SUPFAM" id="SSF101473">
    <property type="entry name" value="DhaL-like"/>
    <property type="match status" value="1"/>
</dbReference>
<feature type="domain" description="DhaL" evidence="1">
    <location>
        <begin position="9"/>
        <end position="201"/>
    </location>
</feature>
<keyword evidence="3" id="KW-1185">Reference proteome</keyword>
<dbReference type="Gene3D" id="1.25.40.340">
    <property type="match status" value="1"/>
</dbReference>
<evidence type="ECO:0000313" key="2">
    <source>
        <dbReference type="EMBL" id="PXW88568.1"/>
    </source>
</evidence>
<dbReference type="InterPro" id="IPR019986">
    <property type="entry name" value="YloV-like"/>
</dbReference>
<dbReference type="SMART" id="SM01120">
    <property type="entry name" value="Dak2"/>
    <property type="match status" value="1"/>
</dbReference>
<dbReference type="OrthoDB" id="9760324at2"/>
<organism evidence="2 3">
    <name type="scientific">Pseudogracilibacillus auburnensis</name>
    <dbReference type="NCBI Taxonomy" id="1494959"/>
    <lineage>
        <taxon>Bacteria</taxon>
        <taxon>Bacillati</taxon>
        <taxon>Bacillota</taxon>
        <taxon>Bacilli</taxon>
        <taxon>Bacillales</taxon>
        <taxon>Bacillaceae</taxon>
        <taxon>Pseudogracilibacillus</taxon>
    </lineage>
</organism>
<dbReference type="RefSeq" id="WP_110394409.1">
    <property type="nucleotide sequence ID" value="NZ_JBHUHB010000001.1"/>
</dbReference>
<dbReference type="SMART" id="SM01121">
    <property type="entry name" value="Dak1_2"/>
    <property type="match status" value="1"/>
</dbReference>
<comment type="caution">
    <text evidence="2">The sequence shown here is derived from an EMBL/GenBank/DDBJ whole genome shotgun (WGS) entry which is preliminary data.</text>
</comment>
<dbReference type="EMBL" id="QJJQ01000003">
    <property type="protein sequence ID" value="PXW88568.1"/>
    <property type="molecule type" value="Genomic_DNA"/>
</dbReference>
<dbReference type="InterPro" id="IPR036117">
    <property type="entry name" value="DhaL_dom_sf"/>
</dbReference>
<dbReference type="InterPro" id="IPR033470">
    <property type="entry name" value="FakA-like_C"/>
</dbReference>
<accession>A0A2V3W614</accession>
<dbReference type="InterPro" id="IPR048394">
    <property type="entry name" value="FakA-like_M"/>
</dbReference>
<protein>
    <recommendedName>
        <fullName evidence="1">DhaL domain-containing protein</fullName>
    </recommendedName>
</protein>
<dbReference type="InterPro" id="IPR004007">
    <property type="entry name" value="DhaL_dom"/>
</dbReference>
<evidence type="ECO:0000313" key="3">
    <source>
        <dbReference type="Proteomes" id="UP000247978"/>
    </source>
</evidence>
<dbReference type="Pfam" id="PF02734">
    <property type="entry name" value="Dak2"/>
    <property type="match status" value="1"/>
</dbReference>
<dbReference type="Pfam" id="PF13684">
    <property type="entry name" value="FakA-like_C"/>
    <property type="match status" value="1"/>
</dbReference>
<proteinExistence type="predicted"/>
<dbReference type="AlphaFoldDB" id="A0A2V3W614"/>
<dbReference type="PROSITE" id="PS51480">
    <property type="entry name" value="DHAL"/>
    <property type="match status" value="1"/>
</dbReference>
<dbReference type="Proteomes" id="UP000247978">
    <property type="component" value="Unassembled WGS sequence"/>
</dbReference>
<gene>
    <name evidence="2" type="ORF">DFR56_10373</name>
</gene>
<dbReference type="PANTHER" id="PTHR33434:SF4">
    <property type="entry name" value="PHOSPHATASE PROTEIN"/>
    <property type="match status" value="1"/>
</dbReference>
<reference evidence="2 3" key="1">
    <citation type="submission" date="2018-05" db="EMBL/GenBank/DDBJ databases">
        <title>Genomic Encyclopedia of Type Strains, Phase IV (KMG-IV): sequencing the most valuable type-strain genomes for metagenomic binning, comparative biology and taxonomic classification.</title>
        <authorList>
            <person name="Goeker M."/>
        </authorList>
    </citation>
    <scope>NUCLEOTIDE SEQUENCE [LARGE SCALE GENOMIC DNA]</scope>
    <source>
        <strain evidence="2 3">DSM 28556</strain>
    </source>
</reference>
<evidence type="ECO:0000259" key="1">
    <source>
        <dbReference type="PROSITE" id="PS51480"/>
    </source>
</evidence>
<dbReference type="Pfam" id="PF21645">
    <property type="entry name" value="FakA-like_M"/>
    <property type="match status" value="1"/>
</dbReference>
<dbReference type="InterPro" id="IPR050270">
    <property type="entry name" value="DegV_domain_contain"/>
</dbReference>
<dbReference type="GO" id="GO:0004371">
    <property type="term" value="F:glycerone kinase activity"/>
    <property type="evidence" value="ECO:0007669"/>
    <property type="project" value="InterPro"/>
</dbReference>
<dbReference type="PANTHER" id="PTHR33434">
    <property type="entry name" value="DEGV DOMAIN-CONTAINING PROTEIN DR_1986-RELATED"/>
    <property type="match status" value="1"/>
</dbReference>
<name>A0A2V3W614_9BACI</name>
<dbReference type="NCBIfam" id="TIGR03599">
    <property type="entry name" value="YloV"/>
    <property type="match status" value="1"/>
</dbReference>